<evidence type="ECO:0000313" key="1">
    <source>
        <dbReference type="EMBL" id="OJZ79533.1"/>
    </source>
</evidence>
<gene>
    <name evidence="1" type="ORF">ASPFODRAFT_55090</name>
</gene>
<accession>A0A1M3SYF7</accession>
<dbReference type="AlphaFoldDB" id="A0A1M3SYF7"/>
<evidence type="ECO:0000313" key="2">
    <source>
        <dbReference type="Proteomes" id="UP000184063"/>
    </source>
</evidence>
<name>A0A1M3SYF7_ASPLC</name>
<proteinExistence type="predicted"/>
<reference evidence="2" key="1">
    <citation type="journal article" date="2017" name="Genome Biol.">
        <title>Comparative genomics reveals high biological diversity and specific adaptations in the industrially and medically important fungal genus Aspergillus.</title>
        <authorList>
            <person name="de Vries R.P."/>
            <person name="Riley R."/>
            <person name="Wiebenga A."/>
            <person name="Aguilar-Osorio G."/>
            <person name="Amillis S."/>
            <person name="Uchima C.A."/>
            <person name="Anderluh G."/>
            <person name="Asadollahi M."/>
            <person name="Askin M."/>
            <person name="Barry K."/>
            <person name="Battaglia E."/>
            <person name="Bayram O."/>
            <person name="Benocci T."/>
            <person name="Braus-Stromeyer S.A."/>
            <person name="Caldana C."/>
            <person name="Canovas D."/>
            <person name="Cerqueira G.C."/>
            <person name="Chen F."/>
            <person name="Chen W."/>
            <person name="Choi C."/>
            <person name="Clum A."/>
            <person name="Dos Santos R.A."/>
            <person name="Damasio A.R."/>
            <person name="Diallinas G."/>
            <person name="Emri T."/>
            <person name="Fekete E."/>
            <person name="Flipphi M."/>
            <person name="Freyberg S."/>
            <person name="Gallo A."/>
            <person name="Gournas C."/>
            <person name="Habgood R."/>
            <person name="Hainaut M."/>
            <person name="Harispe M.L."/>
            <person name="Henrissat B."/>
            <person name="Hilden K.S."/>
            <person name="Hope R."/>
            <person name="Hossain A."/>
            <person name="Karabika E."/>
            <person name="Karaffa L."/>
            <person name="Karanyi Z."/>
            <person name="Krasevec N."/>
            <person name="Kuo A."/>
            <person name="Kusch H."/>
            <person name="LaButti K."/>
            <person name="Lagendijk E.L."/>
            <person name="Lapidus A."/>
            <person name="Levasseur A."/>
            <person name="Lindquist E."/>
            <person name="Lipzen A."/>
            <person name="Logrieco A.F."/>
            <person name="MacCabe A."/>
            <person name="Maekelae M.R."/>
            <person name="Malavazi I."/>
            <person name="Melin P."/>
            <person name="Meyer V."/>
            <person name="Mielnichuk N."/>
            <person name="Miskei M."/>
            <person name="Molnar A.P."/>
            <person name="Mule G."/>
            <person name="Ngan C.Y."/>
            <person name="Orejas M."/>
            <person name="Orosz E."/>
            <person name="Ouedraogo J.P."/>
            <person name="Overkamp K.M."/>
            <person name="Park H.-S."/>
            <person name="Perrone G."/>
            <person name="Piumi F."/>
            <person name="Punt P.J."/>
            <person name="Ram A.F."/>
            <person name="Ramon A."/>
            <person name="Rauscher S."/>
            <person name="Record E."/>
            <person name="Riano-Pachon D.M."/>
            <person name="Robert V."/>
            <person name="Roehrig J."/>
            <person name="Ruller R."/>
            <person name="Salamov A."/>
            <person name="Salih N.S."/>
            <person name="Samson R.A."/>
            <person name="Sandor E."/>
            <person name="Sanguinetti M."/>
            <person name="Schuetze T."/>
            <person name="Sepcic K."/>
            <person name="Shelest E."/>
            <person name="Sherlock G."/>
            <person name="Sophianopoulou V."/>
            <person name="Squina F.M."/>
            <person name="Sun H."/>
            <person name="Susca A."/>
            <person name="Todd R.B."/>
            <person name="Tsang A."/>
            <person name="Unkles S.E."/>
            <person name="van de Wiele N."/>
            <person name="van Rossen-Uffink D."/>
            <person name="Oliveira J.V."/>
            <person name="Vesth T.C."/>
            <person name="Visser J."/>
            <person name="Yu J.-H."/>
            <person name="Zhou M."/>
            <person name="Andersen M.R."/>
            <person name="Archer D.B."/>
            <person name="Baker S.E."/>
            <person name="Benoit I."/>
            <person name="Brakhage A.A."/>
            <person name="Braus G.H."/>
            <person name="Fischer R."/>
            <person name="Frisvad J.C."/>
            <person name="Goldman G.H."/>
            <person name="Houbraken J."/>
            <person name="Oakley B."/>
            <person name="Pocsi I."/>
            <person name="Scazzocchio C."/>
            <person name="Seiboth B."/>
            <person name="vanKuyk P.A."/>
            <person name="Wortman J."/>
            <person name="Dyer P.S."/>
            <person name="Grigoriev I.V."/>
        </authorList>
    </citation>
    <scope>NUCLEOTIDE SEQUENCE [LARGE SCALE GENOMIC DNA]</scope>
    <source>
        <strain evidence="2">CBS 106.47</strain>
    </source>
</reference>
<dbReference type="EMBL" id="KV878297">
    <property type="protein sequence ID" value="OJZ79533.1"/>
    <property type="molecule type" value="Genomic_DNA"/>
</dbReference>
<dbReference type="OrthoDB" id="4463754at2759"/>
<dbReference type="VEuPathDB" id="FungiDB:ASPFODRAFT_55090"/>
<organism evidence="1 2">
    <name type="scientific">Aspergillus luchuensis (strain CBS 106.47)</name>
    <dbReference type="NCBI Taxonomy" id="1137211"/>
    <lineage>
        <taxon>Eukaryota</taxon>
        <taxon>Fungi</taxon>
        <taxon>Dikarya</taxon>
        <taxon>Ascomycota</taxon>
        <taxon>Pezizomycotina</taxon>
        <taxon>Eurotiomycetes</taxon>
        <taxon>Eurotiomycetidae</taxon>
        <taxon>Eurotiales</taxon>
        <taxon>Aspergillaceae</taxon>
        <taxon>Aspergillus</taxon>
        <taxon>Aspergillus subgen. Circumdati</taxon>
    </lineage>
</organism>
<sequence>MPLSAIWTRRAANDAASSIYSREPEVVPVPPLFILRKGRRPTDSPARHDLPEINLIDHQIALARGTTMALETTRVRLRNAKKNGPRSLRDTLEEKWRQWKRQEDENRFFRACLKIFDDLAAVAVEVSDDLILLNEFEPEVSPVGNRRILLGMRKLQEALADSHGKEARAKEEWDRRLNLPDIRAPLPQWI</sequence>
<protein>
    <submittedName>
        <fullName evidence="1">Uncharacterized protein</fullName>
    </submittedName>
</protein>
<dbReference type="Proteomes" id="UP000184063">
    <property type="component" value="Unassembled WGS sequence"/>
</dbReference>